<dbReference type="PROSITE" id="PS50011">
    <property type="entry name" value="PROTEIN_KINASE_DOM"/>
    <property type="match status" value="1"/>
</dbReference>
<keyword evidence="1" id="KW-0723">Serine/threonine-protein kinase</keyword>
<name>A0A7S3LXW4_9EUKA</name>
<evidence type="ECO:0000256" key="1">
    <source>
        <dbReference type="ARBA" id="ARBA00022527"/>
    </source>
</evidence>
<dbReference type="InterPro" id="IPR008271">
    <property type="entry name" value="Ser/Thr_kinase_AS"/>
</dbReference>
<evidence type="ECO:0000256" key="3">
    <source>
        <dbReference type="ARBA" id="ARBA00022741"/>
    </source>
</evidence>
<evidence type="ECO:0000313" key="7">
    <source>
        <dbReference type="EMBL" id="CAE0270774.1"/>
    </source>
</evidence>
<sequence length="237" mass="26323">MYVHKNGIVYGDLKPENIVFRGNGHVVLVDFGSSKGFCHKGDCAASSHPWVLEGTTDYWAPEYRENADWNGGVATTTLPPSPAADVFAFGCLAFELFVGHPPRILDGLHASTKKLNSKVRIELPPEDLTLIPAAARGLVEHCLKREPVDRLGGTKGDFKEVLDHPFLSDIDTTLPPNVQRGNSMRGAEEKWVRRRMSILFSPMPSPYTSQDEQSILEETEVEHNSLWFPKSIAQKAK</sequence>
<dbReference type="PROSITE" id="PS00108">
    <property type="entry name" value="PROTEIN_KINASE_ST"/>
    <property type="match status" value="1"/>
</dbReference>
<dbReference type="Gene3D" id="1.10.510.10">
    <property type="entry name" value="Transferase(Phosphotransferase) domain 1"/>
    <property type="match status" value="1"/>
</dbReference>
<accession>A0A7S3LXW4</accession>
<evidence type="ECO:0000256" key="5">
    <source>
        <dbReference type="ARBA" id="ARBA00022840"/>
    </source>
</evidence>
<dbReference type="PANTHER" id="PTHR24351">
    <property type="entry name" value="RIBOSOMAL PROTEIN S6 KINASE"/>
    <property type="match status" value="1"/>
</dbReference>
<feature type="domain" description="Protein kinase" evidence="6">
    <location>
        <begin position="1"/>
        <end position="167"/>
    </location>
</feature>
<protein>
    <recommendedName>
        <fullName evidence="6">Protein kinase domain-containing protein</fullName>
    </recommendedName>
</protein>
<gene>
    <name evidence="7" type="ORF">PBIL07802_LOCUS33129</name>
</gene>
<keyword evidence="2" id="KW-0808">Transferase</keyword>
<dbReference type="AlphaFoldDB" id="A0A7S3LXW4"/>
<evidence type="ECO:0000259" key="6">
    <source>
        <dbReference type="PROSITE" id="PS50011"/>
    </source>
</evidence>
<keyword evidence="3" id="KW-0547">Nucleotide-binding</keyword>
<dbReference type="SUPFAM" id="SSF56112">
    <property type="entry name" value="Protein kinase-like (PK-like)"/>
    <property type="match status" value="1"/>
</dbReference>
<dbReference type="InterPro" id="IPR011009">
    <property type="entry name" value="Kinase-like_dom_sf"/>
</dbReference>
<proteinExistence type="predicted"/>
<evidence type="ECO:0000256" key="4">
    <source>
        <dbReference type="ARBA" id="ARBA00022777"/>
    </source>
</evidence>
<keyword evidence="5" id="KW-0067">ATP-binding</keyword>
<reference evidence="7" key="1">
    <citation type="submission" date="2021-01" db="EMBL/GenBank/DDBJ databases">
        <authorList>
            <person name="Corre E."/>
            <person name="Pelletier E."/>
            <person name="Niang G."/>
            <person name="Scheremetjew M."/>
            <person name="Finn R."/>
            <person name="Kale V."/>
            <person name="Holt S."/>
            <person name="Cochrane G."/>
            <person name="Meng A."/>
            <person name="Brown T."/>
            <person name="Cohen L."/>
        </authorList>
    </citation>
    <scope>NUCLEOTIDE SEQUENCE</scope>
    <source>
        <strain evidence="7">NIES-2562</strain>
    </source>
</reference>
<dbReference type="Pfam" id="PF00069">
    <property type="entry name" value="Pkinase"/>
    <property type="match status" value="1"/>
</dbReference>
<dbReference type="EMBL" id="HBIB01050138">
    <property type="protein sequence ID" value="CAE0270774.1"/>
    <property type="molecule type" value="Transcribed_RNA"/>
</dbReference>
<keyword evidence="4" id="KW-0418">Kinase</keyword>
<dbReference type="SMART" id="SM00220">
    <property type="entry name" value="S_TKc"/>
    <property type="match status" value="1"/>
</dbReference>
<dbReference type="GO" id="GO:0004674">
    <property type="term" value="F:protein serine/threonine kinase activity"/>
    <property type="evidence" value="ECO:0007669"/>
    <property type="project" value="UniProtKB-KW"/>
</dbReference>
<dbReference type="InterPro" id="IPR000719">
    <property type="entry name" value="Prot_kinase_dom"/>
</dbReference>
<evidence type="ECO:0000256" key="2">
    <source>
        <dbReference type="ARBA" id="ARBA00022679"/>
    </source>
</evidence>
<organism evidence="7">
    <name type="scientific">Palpitomonas bilix</name>
    <dbReference type="NCBI Taxonomy" id="652834"/>
    <lineage>
        <taxon>Eukaryota</taxon>
        <taxon>Eukaryota incertae sedis</taxon>
    </lineage>
</organism>
<dbReference type="GO" id="GO:0005524">
    <property type="term" value="F:ATP binding"/>
    <property type="evidence" value="ECO:0007669"/>
    <property type="project" value="UniProtKB-KW"/>
</dbReference>